<evidence type="ECO:0000313" key="11">
    <source>
        <dbReference type="EMBL" id="EJX01980.1"/>
    </source>
</evidence>
<sequence length="359" mass="42400">YLYQQRINFALDYDDLILLTLKIFNENQETAKKWQQRFEYIMIDEFQDIDPLQYELMEISLKDHHNLFVVGDPDQTIYTWRGASVRFINEFDQHFVPCKTIFLNENYRSTPQILKVANTLISKNQNRIKKDLIPTLTSGAQVHAAHFTDPNLEAATLAKNILHLQQKGYRLKDIAVLYRAHYMSRPIEDALIEAKIPYVIYSGVPFFSRMEIKDTISYCRMLLYQDDLDFLRTINRPRRNIGKRRIAFLQDYAKEHEITLYQALKENLETDLFVSTQAKQYVKLIDQYPYQEKRISEIIEDILEQSGYEKMLRLEGSQERLDNLAEFKQAASEYEISWGEDTNLEGWLHHIALFSGIDG</sequence>
<dbReference type="EMBL" id="AMCI01002738">
    <property type="protein sequence ID" value="EJX01980.1"/>
    <property type="molecule type" value="Genomic_DNA"/>
</dbReference>
<dbReference type="GO" id="GO:0005829">
    <property type="term" value="C:cytosol"/>
    <property type="evidence" value="ECO:0007669"/>
    <property type="project" value="TreeGrafter"/>
</dbReference>
<evidence type="ECO:0000256" key="7">
    <source>
        <dbReference type="ARBA" id="ARBA00034808"/>
    </source>
</evidence>
<dbReference type="InterPro" id="IPR014017">
    <property type="entry name" value="DNA_helicase_UvrD-like_C"/>
</dbReference>
<dbReference type="InterPro" id="IPR000212">
    <property type="entry name" value="DNA_helicase_UvrD/REP"/>
</dbReference>
<keyword evidence="4" id="KW-0067">ATP-binding</keyword>
<dbReference type="AlphaFoldDB" id="J9GPR8"/>
<protein>
    <recommendedName>
        <fullName evidence="7">DNA 3'-5' helicase</fullName>
        <ecNumber evidence="7">5.6.2.4</ecNumber>
    </recommendedName>
</protein>
<feature type="domain" description="UvrD-like helicase ATP-binding" evidence="9">
    <location>
        <begin position="1"/>
        <end position="110"/>
    </location>
</feature>
<dbReference type="GO" id="GO:0003677">
    <property type="term" value="F:DNA binding"/>
    <property type="evidence" value="ECO:0007669"/>
    <property type="project" value="InterPro"/>
</dbReference>
<name>J9GPR8_9ZZZZ</name>
<dbReference type="CDD" id="cd17932">
    <property type="entry name" value="DEXQc_UvrD"/>
    <property type="match status" value="1"/>
</dbReference>
<dbReference type="Gene3D" id="3.40.50.300">
    <property type="entry name" value="P-loop containing nucleotide triphosphate hydrolases"/>
    <property type="match status" value="2"/>
</dbReference>
<feature type="non-terminal residue" evidence="11">
    <location>
        <position position="359"/>
    </location>
</feature>
<evidence type="ECO:0000256" key="1">
    <source>
        <dbReference type="ARBA" id="ARBA00022741"/>
    </source>
</evidence>
<feature type="non-terminal residue" evidence="11">
    <location>
        <position position="1"/>
    </location>
</feature>
<dbReference type="Pfam" id="PF13361">
    <property type="entry name" value="UvrD_C"/>
    <property type="match status" value="1"/>
</dbReference>
<reference evidence="11" key="1">
    <citation type="journal article" date="2012" name="PLoS ONE">
        <title>Gene sets for utilization of primary and secondary nutrition supplies in the distal gut of endangered iberian lynx.</title>
        <authorList>
            <person name="Alcaide M."/>
            <person name="Messina E."/>
            <person name="Richter M."/>
            <person name="Bargiela R."/>
            <person name="Peplies J."/>
            <person name="Huws S.A."/>
            <person name="Newbold C.J."/>
            <person name="Golyshin P.N."/>
            <person name="Simon M.A."/>
            <person name="Lopez G."/>
            <person name="Yakimov M.M."/>
            <person name="Ferrer M."/>
        </authorList>
    </citation>
    <scope>NUCLEOTIDE SEQUENCE</scope>
</reference>
<evidence type="ECO:0000256" key="8">
    <source>
        <dbReference type="ARBA" id="ARBA00048988"/>
    </source>
</evidence>
<organism evidence="11">
    <name type="scientific">gut metagenome</name>
    <dbReference type="NCBI Taxonomy" id="749906"/>
    <lineage>
        <taxon>unclassified sequences</taxon>
        <taxon>metagenomes</taxon>
        <taxon>organismal metagenomes</taxon>
    </lineage>
</organism>
<dbReference type="PANTHER" id="PTHR11070">
    <property type="entry name" value="UVRD / RECB / PCRA DNA HELICASE FAMILY MEMBER"/>
    <property type="match status" value="1"/>
</dbReference>
<keyword evidence="3 11" id="KW-0347">Helicase</keyword>
<dbReference type="InterPro" id="IPR027417">
    <property type="entry name" value="P-loop_NTPase"/>
</dbReference>
<comment type="caution">
    <text evidence="11">The sequence shown here is derived from an EMBL/GenBank/DDBJ whole genome shotgun (WGS) entry which is preliminary data.</text>
</comment>
<dbReference type="InterPro" id="IPR014016">
    <property type="entry name" value="UvrD-like_ATP-bd"/>
</dbReference>
<dbReference type="PROSITE" id="PS51217">
    <property type="entry name" value="UVRD_HELICASE_CTER"/>
    <property type="match status" value="1"/>
</dbReference>
<evidence type="ECO:0000256" key="3">
    <source>
        <dbReference type="ARBA" id="ARBA00022806"/>
    </source>
</evidence>
<dbReference type="GO" id="GO:0016787">
    <property type="term" value="F:hydrolase activity"/>
    <property type="evidence" value="ECO:0007669"/>
    <property type="project" value="UniProtKB-KW"/>
</dbReference>
<dbReference type="PANTHER" id="PTHR11070:SF2">
    <property type="entry name" value="ATP-DEPENDENT DNA HELICASE SRS2"/>
    <property type="match status" value="1"/>
</dbReference>
<evidence type="ECO:0000256" key="4">
    <source>
        <dbReference type="ARBA" id="ARBA00022840"/>
    </source>
</evidence>
<dbReference type="PROSITE" id="PS51198">
    <property type="entry name" value="UVRD_HELICASE_ATP_BIND"/>
    <property type="match status" value="1"/>
</dbReference>
<feature type="domain" description="UvrD-like helicase C-terminal" evidence="10">
    <location>
        <begin position="111"/>
        <end position="358"/>
    </location>
</feature>
<dbReference type="GO" id="GO:0043138">
    <property type="term" value="F:3'-5' DNA helicase activity"/>
    <property type="evidence" value="ECO:0007669"/>
    <property type="project" value="UniProtKB-EC"/>
</dbReference>
<dbReference type="GO" id="GO:0033202">
    <property type="term" value="C:DNA helicase complex"/>
    <property type="evidence" value="ECO:0007669"/>
    <property type="project" value="TreeGrafter"/>
</dbReference>
<evidence type="ECO:0000259" key="10">
    <source>
        <dbReference type="PROSITE" id="PS51217"/>
    </source>
</evidence>
<evidence type="ECO:0000259" key="9">
    <source>
        <dbReference type="PROSITE" id="PS51198"/>
    </source>
</evidence>
<keyword evidence="2" id="KW-0378">Hydrolase</keyword>
<comment type="catalytic activity">
    <reaction evidence="8">
        <text>ATP + H2O = ADP + phosphate + H(+)</text>
        <dbReference type="Rhea" id="RHEA:13065"/>
        <dbReference type="ChEBI" id="CHEBI:15377"/>
        <dbReference type="ChEBI" id="CHEBI:15378"/>
        <dbReference type="ChEBI" id="CHEBI:30616"/>
        <dbReference type="ChEBI" id="CHEBI:43474"/>
        <dbReference type="ChEBI" id="CHEBI:456216"/>
        <dbReference type="EC" id="5.6.2.4"/>
    </reaction>
</comment>
<proteinExistence type="predicted"/>
<gene>
    <name evidence="11" type="ORF">EVA_09914</name>
</gene>
<dbReference type="Pfam" id="PF00580">
    <property type="entry name" value="UvrD-helicase"/>
    <property type="match status" value="1"/>
</dbReference>
<comment type="catalytic activity">
    <reaction evidence="6">
        <text>Couples ATP hydrolysis with the unwinding of duplex DNA by translocating in the 3'-5' direction.</text>
        <dbReference type="EC" id="5.6.2.4"/>
    </reaction>
</comment>
<accession>J9GPR8</accession>
<evidence type="ECO:0000256" key="6">
    <source>
        <dbReference type="ARBA" id="ARBA00034617"/>
    </source>
</evidence>
<keyword evidence="1" id="KW-0547">Nucleotide-binding</keyword>
<evidence type="ECO:0000256" key="2">
    <source>
        <dbReference type="ARBA" id="ARBA00022801"/>
    </source>
</evidence>
<keyword evidence="5" id="KW-0413">Isomerase</keyword>
<dbReference type="GO" id="GO:0005524">
    <property type="term" value="F:ATP binding"/>
    <property type="evidence" value="ECO:0007669"/>
    <property type="project" value="UniProtKB-KW"/>
</dbReference>
<evidence type="ECO:0000256" key="5">
    <source>
        <dbReference type="ARBA" id="ARBA00023235"/>
    </source>
</evidence>
<dbReference type="GO" id="GO:0000725">
    <property type="term" value="P:recombinational repair"/>
    <property type="evidence" value="ECO:0007669"/>
    <property type="project" value="TreeGrafter"/>
</dbReference>
<dbReference type="SUPFAM" id="SSF52540">
    <property type="entry name" value="P-loop containing nucleoside triphosphate hydrolases"/>
    <property type="match status" value="1"/>
</dbReference>
<dbReference type="Gene3D" id="1.10.486.10">
    <property type="entry name" value="PCRA, domain 4"/>
    <property type="match status" value="1"/>
</dbReference>
<dbReference type="EC" id="5.6.2.4" evidence="7"/>